<reference evidence="1" key="1">
    <citation type="submission" date="2015-03" db="EMBL/GenBank/DDBJ databases">
        <title>Wuchereria bancrofti Genome Sequencing Papua New Guinea Strain.</title>
        <authorList>
            <person name="Small S.T."/>
            <person name="Serre D."/>
            <person name="Zimmerman P.A."/>
        </authorList>
    </citation>
    <scope>NUCLEOTIDE SEQUENCE [LARGE SCALE GENOMIC DNA]</scope>
    <source>
        <strain evidence="1">pt0022</strain>
    </source>
</reference>
<evidence type="ECO:0000313" key="1">
    <source>
        <dbReference type="Proteomes" id="UP000093561"/>
    </source>
</evidence>
<organism evidence="1 2">
    <name type="scientific">Wuchereria bancrofti</name>
    <dbReference type="NCBI Taxonomy" id="6293"/>
    <lineage>
        <taxon>Eukaryota</taxon>
        <taxon>Metazoa</taxon>
        <taxon>Ecdysozoa</taxon>
        <taxon>Nematoda</taxon>
        <taxon>Chromadorea</taxon>
        <taxon>Rhabditida</taxon>
        <taxon>Spirurina</taxon>
        <taxon>Spiruromorpha</taxon>
        <taxon>Filarioidea</taxon>
        <taxon>Onchocercidae</taxon>
        <taxon>Wuchereria</taxon>
    </lineage>
</organism>
<reference evidence="1" key="2">
    <citation type="journal article" date="2016" name="Mol. Ecol.">
        <title>Population genomics of the filarial nematode parasite Wuchereria bancrofti from mosquitoes.</title>
        <authorList>
            <person name="Small S.T."/>
            <person name="Reimer L.J."/>
            <person name="Tisch D.J."/>
            <person name="King C.L."/>
            <person name="Christensen B.M."/>
            <person name="Siba P.M."/>
            <person name="Kazura J.W."/>
            <person name="Serre D."/>
            <person name="Zimmerman P.A."/>
        </authorList>
    </citation>
    <scope>NUCLEOTIDE SEQUENCE</scope>
    <source>
        <strain evidence="1">pt0022</strain>
    </source>
</reference>
<name>A0AAF5PKE7_WUCBA</name>
<sequence length="223" mass="24089">MTALATIVAYTAVIVFETKGFSLTLAQKSVMDIGTQSSDYLLSKEAKSSTHMITSIPTTSAGYMSDGANKSLAVQAGFSSRIWGKMLKIEFFIITTYSNQFQKLTESAVNLSITSSSFVNLSSSTTLPATSSCFSTEAVMKQLPTGESFTKIPETVTLNEEHPGDVTFSFKNLDTPSTATNDVSSRGTAFCTVNTANTSDYFIAVHSEIIKEEQLFTIILPIE</sequence>
<dbReference type="WBParaSite" id="mrna-Wban_01970">
    <property type="protein sequence ID" value="mrna-Wban_01970"/>
    <property type="gene ID" value="Wban_01970"/>
</dbReference>
<protein>
    <submittedName>
        <fullName evidence="2">Uncharacterized protein</fullName>
    </submittedName>
</protein>
<reference evidence="2" key="3">
    <citation type="submission" date="2024-02" db="UniProtKB">
        <authorList>
            <consortium name="WormBaseParasite"/>
        </authorList>
    </citation>
    <scope>IDENTIFICATION</scope>
    <source>
        <strain evidence="2">pt0022</strain>
    </source>
</reference>
<dbReference type="Proteomes" id="UP000093561">
    <property type="component" value="Unassembled WGS sequence"/>
</dbReference>
<dbReference type="AlphaFoldDB" id="A0AAF5PKE7"/>
<evidence type="ECO:0000313" key="2">
    <source>
        <dbReference type="WBParaSite" id="mrna-Wban_01970"/>
    </source>
</evidence>
<proteinExistence type="predicted"/>
<accession>A0AAF5PKE7</accession>